<reference evidence="2" key="1">
    <citation type="submission" date="2012-11" db="EMBL/GenBank/DDBJ databases">
        <authorList>
            <person name="Lucero-Rivera Y.E."/>
            <person name="Tovar-Ramirez D."/>
        </authorList>
    </citation>
    <scope>NUCLEOTIDE SEQUENCE [LARGE SCALE GENOMIC DNA]</scope>
    <source>
        <strain evidence="2">Araruama</strain>
    </source>
</reference>
<accession>A0A1V1P2A9</accession>
<name>A0A1V1P2A9_9BACT</name>
<dbReference type="EMBL" id="ATBP01000791">
    <property type="protein sequence ID" value="ETR68944.1"/>
    <property type="molecule type" value="Genomic_DNA"/>
</dbReference>
<proteinExistence type="predicted"/>
<dbReference type="Proteomes" id="UP000189670">
    <property type="component" value="Unassembled WGS sequence"/>
</dbReference>
<dbReference type="AlphaFoldDB" id="A0A1V1P2A9"/>
<gene>
    <name evidence="1" type="ORF">OMM_10034</name>
</gene>
<evidence type="ECO:0000313" key="2">
    <source>
        <dbReference type="Proteomes" id="UP000189670"/>
    </source>
</evidence>
<evidence type="ECO:0000313" key="1">
    <source>
        <dbReference type="EMBL" id="ETR68944.1"/>
    </source>
</evidence>
<sequence length="89" mass="10456">MVKKNTRNDIIKILNNKPIETFRYTKAEHFNKFALIQCSDVMHWADKKAVKDMLDEDRLNEVIDQLYPNRQEALSMSYLTKALKQGLAI</sequence>
<organism evidence="1 2">
    <name type="scientific">Candidatus Magnetoglobus multicellularis str. Araruama</name>
    <dbReference type="NCBI Taxonomy" id="890399"/>
    <lineage>
        <taxon>Bacteria</taxon>
        <taxon>Pseudomonadati</taxon>
        <taxon>Thermodesulfobacteriota</taxon>
        <taxon>Desulfobacteria</taxon>
        <taxon>Desulfobacterales</taxon>
        <taxon>Desulfobacteraceae</taxon>
        <taxon>Candidatus Magnetoglobus</taxon>
    </lineage>
</organism>
<comment type="caution">
    <text evidence="1">The sequence shown here is derived from an EMBL/GenBank/DDBJ whole genome shotgun (WGS) entry which is preliminary data.</text>
</comment>
<protein>
    <submittedName>
        <fullName evidence="1">Uncharacterized protein</fullName>
    </submittedName>
</protein>